<dbReference type="OrthoDB" id="194358at2759"/>
<dbReference type="Gene3D" id="1.25.40.20">
    <property type="entry name" value="Ankyrin repeat-containing domain"/>
    <property type="match status" value="3"/>
</dbReference>
<dbReference type="PROSITE" id="PS50088">
    <property type="entry name" value="ANK_REPEAT"/>
    <property type="match status" value="3"/>
</dbReference>
<dbReference type="Pfam" id="PF12796">
    <property type="entry name" value="Ank_2"/>
    <property type="match status" value="3"/>
</dbReference>
<dbReference type="EMBL" id="ML210418">
    <property type="protein sequence ID" value="TFK18241.1"/>
    <property type="molecule type" value="Genomic_DNA"/>
</dbReference>
<proteinExistence type="predicted"/>
<evidence type="ECO:0000256" key="3">
    <source>
        <dbReference type="PROSITE-ProRule" id="PRU00023"/>
    </source>
</evidence>
<evidence type="ECO:0000256" key="1">
    <source>
        <dbReference type="ARBA" id="ARBA00022737"/>
    </source>
</evidence>
<organism evidence="4 5">
    <name type="scientific">Coprinopsis marcescibilis</name>
    <name type="common">Agaric fungus</name>
    <name type="synonym">Psathyrella marcescibilis</name>
    <dbReference type="NCBI Taxonomy" id="230819"/>
    <lineage>
        <taxon>Eukaryota</taxon>
        <taxon>Fungi</taxon>
        <taxon>Dikarya</taxon>
        <taxon>Basidiomycota</taxon>
        <taxon>Agaricomycotina</taxon>
        <taxon>Agaricomycetes</taxon>
        <taxon>Agaricomycetidae</taxon>
        <taxon>Agaricales</taxon>
        <taxon>Agaricineae</taxon>
        <taxon>Psathyrellaceae</taxon>
        <taxon>Coprinopsis</taxon>
    </lineage>
</organism>
<protein>
    <submittedName>
        <fullName evidence="4">Ankyrin</fullName>
    </submittedName>
</protein>
<feature type="repeat" description="ANK" evidence="3">
    <location>
        <begin position="64"/>
        <end position="96"/>
    </location>
</feature>
<evidence type="ECO:0000313" key="5">
    <source>
        <dbReference type="Proteomes" id="UP000307440"/>
    </source>
</evidence>
<dbReference type="Pfam" id="PF00023">
    <property type="entry name" value="Ank"/>
    <property type="match status" value="1"/>
</dbReference>
<dbReference type="STRING" id="230819.A0A5C3KDY1"/>
<dbReference type="Proteomes" id="UP000307440">
    <property type="component" value="Unassembled WGS sequence"/>
</dbReference>
<accession>A0A5C3KDY1</accession>
<dbReference type="PROSITE" id="PS50297">
    <property type="entry name" value="ANK_REP_REGION"/>
    <property type="match status" value="3"/>
</dbReference>
<dbReference type="InterPro" id="IPR002110">
    <property type="entry name" value="Ankyrin_rpt"/>
</dbReference>
<name>A0A5C3KDY1_COPMA</name>
<dbReference type="SUPFAM" id="SSF48403">
    <property type="entry name" value="Ankyrin repeat"/>
    <property type="match status" value="1"/>
</dbReference>
<dbReference type="PANTHER" id="PTHR24173">
    <property type="entry name" value="ANKYRIN REPEAT CONTAINING"/>
    <property type="match status" value="1"/>
</dbReference>
<keyword evidence="1" id="KW-0677">Repeat</keyword>
<keyword evidence="2 3" id="KW-0040">ANK repeat</keyword>
<gene>
    <name evidence="4" type="ORF">FA15DRAFT_710040</name>
</gene>
<dbReference type="PANTHER" id="PTHR24173:SF74">
    <property type="entry name" value="ANKYRIN REPEAT DOMAIN-CONTAINING PROTEIN 16"/>
    <property type="match status" value="1"/>
</dbReference>
<keyword evidence="5" id="KW-1185">Reference proteome</keyword>
<feature type="repeat" description="ANK" evidence="3">
    <location>
        <begin position="130"/>
        <end position="162"/>
    </location>
</feature>
<dbReference type="AlphaFoldDB" id="A0A5C3KDY1"/>
<dbReference type="InterPro" id="IPR036770">
    <property type="entry name" value="Ankyrin_rpt-contain_sf"/>
</dbReference>
<sequence length="358" mass="37738">MKAVLKGRVSCADALLGFEGTHINVKDATGETALLKACAKGNLEMVERLLGCQSGVDVDPEDVNGVTPLMKAAARGFDLVVSALLSYGCDAKKRSNQGETAFMKACLWGHEACVKVLLGAGADLEERDGLGETAFVKAAKEGHCDVVDLLLKKNADFNSTNNLGQTALMKAVPFNDGQTSMVASDGEDHTDTDGALVSAIQRIENSVVVVEKLLACHGIQVNAQDGLGRTALMKAAQIGVNAIVDLLLSHPDTDARVCDLQGQNSLMKAASWGNVGCVARLLVAGVPVNVEDINGETALVEAAGRGNEACVRVLLDVPDIDVICRNRWGETPLLKAASKPEEITRRVKDSELGSDHLI</sequence>
<evidence type="ECO:0000256" key="2">
    <source>
        <dbReference type="ARBA" id="ARBA00023043"/>
    </source>
</evidence>
<feature type="repeat" description="ANK" evidence="3">
    <location>
        <begin position="97"/>
        <end position="129"/>
    </location>
</feature>
<reference evidence="4 5" key="1">
    <citation type="journal article" date="2019" name="Nat. Ecol. Evol.">
        <title>Megaphylogeny resolves global patterns of mushroom evolution.</title>
        <authorList>
            <person name="Varga T."/>
            <person name="Krizsan K."/>
            <person name="Foldi C."/>
            <person name="Dima B."/>
            <person name="Sanchez-Garcia M."/>
            <person name="Sanchez-Ramirez S."/>
            <person name="Szollosi G.J."/>
            <person name="Szarkandi J.G."/>
            <person name="Papp V."/>
            <person name="Albert L."/>
            <person name="Andreopoulos W."/>
            <person name="Angelini C."/>
            <person name="Antonin V."/>
            <person name="Barry K.W."/>
            <person name="Bougher N.L."/>
            <person name="Buchanan P."/>
            <person name="Buyck B."/>
            <person name="Bense V."/>
            <person name="Catcheside P."/>
            <person name="Chovatia M."/>
            <person name="Cooper J."/>
            <person name="Damon W."/>
            <person name="Desjardin D."/>
            <person name="Finy P."/>
            <person name="Geml J."/>
            <person name="Haridas S."/>
            <person name="Hughes K."/>
            <person name="Justo A."/>
            <person name="Karasinski D."/>
            <person name="Kautmanova I."/>
            <person name="Kiss B."/>
            <person name="Kocsube S."/>
            <person name="Kotiranta H."/>
            <person name="LaButti K.M."/>
            <person name="Lechner B.E."/>
            <person name="Liimatainen K."/>
            <person name="Lipzen A."/>
            <person name="Lukacs Z."/>
            <person name="Mihaltcheva S."/>
            <person name="Morgado L.N."/>
            <person name="Niskanen T."/>
            <person name="Noordeloos M.E."/>
            <person name="Ohm R.A."/>
            <person name="Ortiz-Santana B."/>
            <person name="Ovrebo C."/>
            <person name="Racz N."/>
            <person name="Riley R."/>
            <person name="Savchenko A."/>
            <person name="Shiryaev A."/>
            <person name="Soop K."/>
            <person name="Spirin V."/>
            <person name="Szebenyi C."/>
            <person name="Tomsovsky M."/>
            <person name="Tulloss R.E."/>
            <person name="Uehling J."/>
            <person name="Grigoriev I.V."/>
            <person name="Vagvolgyi C."/>
            <person name="Papp T."/>
            <person name="Martin F.M."/>
            <person name="Miettinen O."/>
            <person name="Hibbett D.S."/>
            <person name="Nagy L.G."/>
        </authorList>
    </citation>
    <scope>NUCLEOTIDE SEQUENCE [LARGE SCALE GENOMIC DNA]</scope>
    <source>
        <strain evidence="4 5">CBS 121175</strain>
    </source>
</reference>
<evidence type="ECO:0000313" key="4">
    <source>
        <dbReference type="EMBL" id="TFK18241.1"/>
    </source>
</evidence>
<dbReference type="SMART" id="SM00248">
    <property type="entry name" value="ANK"/>
    <property type="match status" value="7"/>
</dbReference>